<dbReference type="HOGENOM" id="CLU_1512169_0_0_1"/>
<reference evidence="2 3" key="1">
    <citation type="journal article" date="2007" name="Nature">
        <title>Evolution of genes and genomes on the Drosophila phylogeny.</title>
        <authorList>
            <consortium name="Drosophila 12 Genomes Consortium"/>
            <person name="Clark A.G."/>
            <person name="Eisen M.B."/>
            <person name="Smith D.R."/>
            <person name="Bergman C.M."/>
            <person name="Oliver B."/>
            <person name="Markow T.A."/>
            <person name="Kaufman T.C."/>
            <person name="Kellis M."/>
            <person name="Gelbart W."/>
            <person name="Iyer V.N."/>
            <person name="Pollard D.A."/>
            <person name="Sackton T.B."/>
            <person name="Larracuente A.M."/>
            <person name="Singh N.D."/>
            <person name="Abad J.P."/>
            <person name="Abt D.N."/>
            <person name="Adryan B."/>
            <person name="Aguade M."/>
            <person name="Akashi H."/>
            <person name="Anderson W.W."/>
            <person name="Aquadro C.F."/>
            <person name="Ardell D.H."/>
            <person name="Arguello R."/>
            <person name="Artieri C.G."/>
            <person name="Barbash D.A."/>
            <person name="Barker D."/>
            <person name="Barsanti P."/>
            <person name="Batterham P."/>
            <person name="Batzoglou S."/>
            <person name="Begun D."/>
            <person name="Bhutkar A."/>
            <person name="Blanco E."/>
            <person name="Bosak S.A."/>
            <person name="Bradley R.K."/>
            <person name="Brand A.D."/>
            <person name="Brent M.R."/>
            <person name="Brooks A.N."/>
            <person name="Brown R.H."/>
            <person name="Butlin R.K."/>
            <person name="Caggese C."/>
            <person name="Calvi B.R."/>
            <person name="Bernardo de Carvalho A."/>
            <person name="Caspi A."/>
            <person name="Castrezana S."/>
            <person name="Celniker S.E."/>
            <person name="Chang J.L."/>
            <person name="Chapple C."/>
            <person name="Chatterji S."/>
            <person name="Chinwalla A."/>
            <person name="Civetta A."/>
            <person name="Clifton S.W."/>
            <person name="Comeron J.M."/>
            <person name="Costello J.C."/>
            <person name="Coyne J.A."/>
            <person name="Daub J."/>
            <person name="David R.G."/>
            <person name="Delcher A.L."/>
            <person name="Delehaunty K."/>
            <person name="Do C.B."/>
            <person name="Ebling H."/>
            <person name="Edwards K."/>
            <person name="Eickbush T."/>
            <person name="Evans J.D."/>
            <person name="Filipski A."/>
            <person name="Findeiss S."/>
            <person name="Freyhult E."/>
            <person name="Fulton L."/>
            <person name="Fulton R."/>
            <person name="Garcia A.C."/>
            <person name="Gardiner A."/>
            <person name="Garfield D.A."/>
            <person name="Garvin B.E."/>
            <person name="Gibson G."/>
            <person name="Gilbert D."/>
            <person name="Gnerre S."/>
            <person name="Godfrey J."/>
            <person name="Good R."/>
            <person name="Gotea V."/>
            <person name="Gravely B."/>
            <person name="Greenberg A.J."/>
            <person name="Griffiths-Jones S."/>
            <person name="Gross S."/>
            <person name="Guigo R."/>
            <person name="Gustafson E.A."/>
            <person name="Haerty W."/>
            <person name="Hahn M.W."/>
            <person name="Halligan D.L."/>
            <person name="Halpern A.L."/>
            <person name="Halter G.M."/>
            <person name="Han M.V."/>
            <person name="Heger A."/>
            <person name="Hillier L."/>
            <person name="Hinrichs A.S."/>
            <person name="Holmes I."/>
            <person name="Hoskins R.A."/>
            <person name="Hubisz M.J."/>
            <person name="Hultmark D."/>
            <person name="Huntley M.A."/>
            <person name="Jaffe D.B."/>
            <person name="Jagadeeshan S."/>
            <person name="Jeck W.R."/>
            <person name="Johnson J."/>
            <person name="Jones C.D."/>
            <person name="Jordan W.C."/>
            <person name="Karpen G.H."/>
            <person name="Kataoka E."/>
            <person name="Keightley P.D."/>
            <person name="Kheradpour P."/>
            <person name="Kirkness E.F."/>
            <person name="Koerich L.B."/>
            <person name="Kristiansen K."/>
            <person name="Kudrna D."/>
            <person name="Kulathinal R.J."/>
            <person name="Kumar S."/>
            <person name="Kwok R."/>
            <person name="Lander E."/>
            <person name="Langley C.H."/>
            <person name="Lapoint R."/>
            <person name="Lazzaro B.P."/>
            <person name="Lee S.J."/>
            <person name="Levesque L."/>
            <person name="Li R."/>
            <person name="Lin C.F."/>
            <person name="Lin M.F."/>
            <person name="Lindblad-Toh K."/>
            <person name="Llopart A."/>
            <person name="Long M."/>
            <person name="Low L."/>
            <person name="Lozovsky E."/>
            <person name="Lu J."/>
            <person name="Luo M."/>
            <person name="Machado C.A."/>
            <person name="Makalowski W."/>
            <person name="Marzo M."/>
            <person name="Matsuda M."/>
            <person name="Matzkin L."/>
            <person name="McAllister B."/>
            <person name="McBride C.S."/>
            <person name="McKernan B."/>
            <person name="McKernan K."/>
            <person name="Mendez-Lago M."/>
            <person name="Minx P."/>
            <person name="Mollenhauer M.U."/>
            <person name="Montooth K."/>
            <person name="Mount S.M."/>
            <person name="Mu X."/>
            <person name="Myers E."/>
            <person name="Negre B."/>
            <person name="Newfeld S."/>
            <person name="Nielsen R."/>
            <person name="Noor M.A."/>
            <person name="O'Grady P."/>
            <person name="Pachter L."/>
            <person name="Papaceit M."/>
            <person name="Parisi M.J."/>
            <person name="Parisi M."/>
            <person name="Parts L."/>
            <person name="Pedersen J.S."/>
            <person name="Pesole G."/>
            <person name="Phillippy A.M."/>
            <person name="Ponting C.P."/>
            <person name="Pop M."/>
            <person name="Porcelli D."/>
            <person name="Powell J.R."/>
            <person name="Prohaska S."/>
            <person name="Pruitt K."/>
            <person name="Puig M."/>
            <person name="Quesneville H."/>
            <person name="Ram K.R."/>
            <person name="Rand D."/>
            <person name="Rasmussen M.D."/>
            <person name="Reed L.K."/>
            <person name="Reenan R."/>
            <person name="Reily A."/>
            <person name="Remington K.A."/>
            <person name="Rieger T.T."/>
            <person name="Ritchie M.G."/>
            <person name="Robin C."/>
            <person name="Rogers Y.H."/>
            <person name="Rohde C."/>
            <person name="Rozas J."/>
            <person name="Rubenfield M.J."/>
            <person name="Ruiz A."/>
            <person name="Russo S."/>
            <person name="Salzberg S.L."/>
            <person name="Sanchez-Gracia A."/>
            <person name="Saranga D.J."/>
            <person name="Sato H."/>
            <person name="Schaeffer S.W."/>
            <person name="Schatz M.C."/>
            <person name="Schlenke T."/>
            <person name="Schwartz R."/>
            <person name="Segarra C."/>
            <person name="Singh R.S."/>
            <person name="Sirot L."/>
            <person name="Sirota M."/>
            <person name="Sisneros N.B."/>
            <person name="Smith C.D."/>
            <person name="Smith T.F."/>
            <person name="Spieth J."/>
            <person name="Stage D.E."/>
            <person name="Stark A."/>
            <person name="Stephan W."/>
            <person name="Strausberg R.L."/>
            <person name="Strempel S."/>
            <person name="Sturgill D."/>
            <person name="Sutton G."/>
            <person name="Sutton G.G."/>
            <person name="Tao W."/>
            <person name="Teichmann S."/>
            <person name="Tobari Y.N."/>
            <person name="Tomimura Y."/>
            <person name="Tsolas J.M."/>
            <person name="Valente V.L."/>
            <person name="Venter E."/>
            <person name="Venter J.C."/>
            <person name="Vicario S."/>
            <person name="Vieira F.G."/>
            <person name="Vilella A.J."/>
            <person name="Villasante A."/>
            <person name="Walenz B."/>
            <person name="Wang J."/>
            <person name="Wasserman M."/>
            <person name="Watts T."/>
            <person name="Wilson D."/>
            <person name="Wilson R.K."/>
            <person name="Wing R.A."/>
            <person name="Wolfner M.F."/>
            <person name="Wong A."/>
            <person name="Wong G.K."/>
            <person name="Wu C.I."/>
            <person name="Wu G."/>
            <person name="Yamamoto D."/>
            <person name="Yang H.P."/>
            <person name="Yang S.P."/>
            <person name="Yorke J.A."/>
            <person name="Yoshida K."/>
            <person name="Zdobnov E."/>
            <person name="Zhang P."/>
            <person name="Zhang Y."/>
            <person name="Zimin A.V."/>
            <person name="Baldwin J."/>
            <person name="Abdouelleil A."/>
            <person name="Abdulkadir J."/>
            <person name="Abebe A."/>
            <person name="Abera B."/>
            <person name="Abreu J."/>
            <person name="Acer S.C."/>
            <person name="Aftuck L."/>
            <person name="Alexander A."/>
            <person name="An P."/>
            <person name="Anderson E."/>
            <person name="Anderson S."/>
            <person name="Arachi H."/>
            <person name="Azer M."/>
            <person name="Bachantsang P."/>
            <person name="Barry A."/>
            <person name="Bayul T."/>
            <person name="Berlin A."/>
            <person name="Bessette D."/>
            <person name="Bloom T."/>
            <person name="Blye J."/>
            <person name="Boguslavskiy L."/>
            <person name="Bonnet C."/>
            <person name="Boukhgalter B."/>
            <person name="Bourzgui I."/>
            <person name="Brown A."/>
            <person name="Cahill P."/>
            <person name="Channer S."/>
            <person name="Cheshatsang Y."/>
            <person name="Chuda L."/>
            <person name="Citroen M."/>
            <person name="Collymore A."/>
            <person name="Cooke P."/>
            <person name="Costello M."/>
            <person name="D'Aco K."/>
            <person name="Daza R."/>
            <person name="De Haan G."/>
            <person name="DeGray S."/>
            <person name="DeMaso C."/>
            <person name="Dhargay N."/>
            <person name="Dooley K."/>
            <person name="Dooley E."/>
            <person name="Doricent M."/>
            <person name="Dorje P."/>
            <person name="Dorjee K."/>
            <person name="Dupes A."/>
            <person name="Elong R."/>
            <person name="Falk J."/>
            <person name="Farina A."/>
            <person name="Faro S."/>
            <person name="Ferguson D."/>
            <person name="Fisher S."/>
            <person name="Foley C.D."/>
            <person name="Franke A."/>
            <person name="Friedrich D."/>
            <person name="Gadbois L."/>
            <person name="Gearin G."/>
            <person name="Gearin C.R."/>
            <person name="Giannoukos G."/>
            <person name="Goode T."/>
            <person name="Graham J."/>
            <person name="Grandbois E."/>
            <person name="Grewal S."/>
            <person name="Gyaltsen K."/>
            <person name="Hafez N."/>
            <person name="Hagos B."/>
            <person name="Hall J."/>
            <person name="Henson C."/>
            <person name="Hollinger A."/>
            <person name="Honan T."/>
            <person name="Huard M.D."/>
            <person name="Hughes L."/>
            <person name="Hurhula B."/>
            <person name="Husby M.E."/>
            <person name="Kamat A."/>
            <person name="Kanga B."/>
            <person name="Kashin S."/>
            <person name="Khazanovich D."/>
            <person name="Kisner P."/>
            <person name="Lance K."/>
            <person name="Lara M."/>
            <person name="Lee W."/>
            <person name="Lennon N."/>
            <person name="Letendre F."/>
            <person name="LeVine R."/>
            <person name="Lipovsky A."/>
            <person name="Liu X."/>
            <person name="Liu J."/>
            <person name="Liu S."/>
            <person name="Lokyitsang T."/>
            <person name="Lokyitsang Y."/>
            <person name="Lubonja R."/>
            <person name="Lui A."/>
            <person name="MacDonald P."/>
            <person name="Magnisalis V."/>
            <person name="Maru K."/>
            <person name="Matthews C."/>
            <person name="McCusker W."/>
            <person name="McDonough S."/>
            <person name="Mehta T."/>
            <person name="Meldrim J."/>
            <person name="Meneus L."/>
            <person name="Mihai O."/>
            <person name="Mihalev A."/>
            <person name="Mihova T."/>
            <person name="Mittelman R."/>
            <person name="Mlenga V."/>
            <person name="Montmayeur A."/>
            <person name="Mulrain L."/>
            <person name="Navidi A."/>
            <person name="Naylor J."/>
            <person name="Negash T."/>
            <person name="Nguyen T."/>
            <person name="Nguyen N."/>
            <person name="Nicol R."/>
            <person name="Norbu C."/>
            <person name="Norbu N."/>
            <person name="Novod N."/>
            <person name="O'Neill B."/>
            <person name="Osman S."/>
            <person name="Markiewicz E."/>
            <person name="Oyono O.L."/>
            <person name="Patti C."/>
            <person name="Phunkhang P."/>
            <person name="Pierre F."/>
            <person name="Priest M."/>
            <person name="Raghuraman S."/>
            <person name="Rege F."/>
            <person name="Reyes R."/>
            <person name="Rise C."/>
            <person name="Rogov P."/>
            <person name="Ross K."/>
            <person name="Ryan E."/>
            <person name="Settipalli S."/>
            <person name="Shea T."/>
            <person name="Sherpa N."/>
            <person name="Shi L."/>
            <person name="Shih D."/>
            <person name="Sparrow T."/>
            <person name="Spaulding J."/>
            <person name="Stalker J."/>
            <person name="Stange-Thomann N."/>
            <person name="Stavropoulos S."/>
            <person name="Stone C."/>
            <person name="Strader C."/>
            <person name="Tesfaye S."/>
            <person name="Thomson T."/>
            <person name="Thoulutsang Y."/>
            <person name="Thoulutsang D."/>
            <person name="Topham K."/>
            <person name="Topping I."/>
            <person name="Tsamla T."/>
            <person name="Vassiliev H."/>
            <person name="Vo A."/>
            <person name="Wangchuk T."/>
            <person name="Wangdi T."/>
            <person name="Weiand M."/>
            <person name="Wilkinson J."/>
            <person name="Wilson A."/>
            <person name="Yadav S."/>
            <person name="Young G."/>
            <person name="Yu Q."/>
            <person name="Zembek L."/>
            <person name="Zhong D."/>
            <person name="Zimmer A."/>
            <person name="Zwirko Z."/>
            <person name="Jaffe D.B."/>
            <person name="Alvarez P."/>
            <person name="Brockman W."/>
            <person name="Butler J."/>
            <person name="Chin C."/>
            <person name="Gnerre S."/>
            <person name="Grabherr M."/>
            <person name="Kleber M."/>
            <person name="Mauceli E."/>
            <person name="MacCallum I."/>
        </authorList>
    </citation>
    <scope>NUCLEOTIDE SEQUENCE [LARGE SCALE GENOMIC DNA]</scope>
    <source>
        <strain evidence="2 3">TSC#14021-0224.01</strain>
    </source>
</reference>
<gene>
    <name evidence="2" type="primary">Dere\GG18082</name>
    <name evidence="2" type="synonym">dere_GLEANR_2953</name>
    <name evidence="2" type="synonym">GG18082</name>
    <name evidence="2" type="ORF">Dere_GG18082</name>
</gene>
<feature type="compositionally biased region" description="Basic and acidic residues" evidence="1">
    <location>
        <begin position="13"/>
        <end position="24"/>
    </location>
</feature>
<organism evidence="2 3">
    <name type="scientific">Drosophila erecta</name>
    <name type="common">Fruit fly</name>
    <dbReference type="NCBI Taxonomy" id="7220"/>
    <lineage>
        <taxon>Eukaryota</taxon>
        <taxon>Metazoa</taxon>
        <taxon>Ecdysozoa</taxon>
        <taxon>Arthropoda</taxon>
        <taxon>Hexapoda</taxon>
        <taxon>Insecta</taxon>
        <taxon>Pterygota</taxon>
        <taxon>Neoptera</taxon>
        <taxon>Endopterygota</taxon>
        <taxon>Diptera</taxon>
        <taxon>Brachycera</taxon>
        <taxon>Muscomorpha</taxon>
        <taxon>Ephydroidea</taxon>
        <taxon>Drosophilidae</taxon>
        <taxon>Drosophila</taxon>
        <taxon>Sophophora</taxon>
    </lineage>
</organism>
<accession>B3NUR5</accession>
<dbReference type="AlphaFoldDB" id="B3NUR5"/>
<name>B3NUR5_DROER</name>
<evidence type="ECO:0000313" key="3">
    <source>
        <dbReference type="Proteomes" id="UP000008711"/>
    </source>
</evidence>
<evidence type="ECO:0000256" key="1">
    <source>
        <dbReference type="SAM" id="MobiDB-lite"/>
    </source>
</evidence>
<dbReference type="KEGG" id="der:6550473"/>
<proteinExistence type="predicted"/>
<protein>
    <submittedName>
        <fullName evidence="2">Uncharacterized protein</fullName>
    </submittedName>
</protein>
<evidence type="ECO:0000313" key="2">
    <source>
        <dbReference type="EMBL" id="EDV46662.1"/>
    </source>
</evidence>
<feature type="region of interest" description="Disordered" evidence="1">
    <location>
        <begin position="1"/>
        <end position="62"/>
    </location>
</feature>
<keyword evidence="3" id="KW-1185">Reference proteome</keyword>
<dbReference type="Proteomes" id="UP000008711">
    <property type="component" value="Unassembled WGS sequence"/>
</dbReference>
<dbReference type="OrthoDB" id="7872726at2759"/>
<dbReference type="EMBL" id="CH954180">
    <property type="protein sequence ID" value="EDV46662.1"/>
    <property type="molecule type" value="Genomic_DNA"/>
</dbReference>
<reference evidence="2 3" key="2">
    <citation type="journal article" date="2008" name="Bioinformatics">
        <title>Assembly reconciliation.</title>
        <authorList>
            <person name="Zimin A.V."/>
            <person name="Smith D.R."/>
            <person name="Sutton G."/>
            <person name="Yorke J.A."/>
        </authorList>
    </citation>
    <scope>NUCLEOTIDE SEQUENCE [LARGE SCALE GENOMIC DNA]</scope>
    <source>
        <strain evidence="2 3">TSC#14021-0224.01</strain>
    </source>
</reference>
<sequence length="178" mass="20142">MDKSKVNAGENRNSSKDMELEKKLRGNSWKEGLPNKRTNKSAELSKRYARRNVGTQTPEGDWDIAEVEEQQEDRSVSGDHCPLSISPISPISLTGKHRLAVLSHLSLINAQLKNLLRKVSHSIAQSQGHRRSKPPVVVSTLIRSRRPPKLKLQDVRKVIAGTARHRLRQIVEFTIYDI</sequence>